<dbReference type="InterPro" id="IPR004305">
    <property type="entry name" value="Thiaminase-2/PQQC"/>
</dbReference>
<comment type="caution">
    <text evidence="3">The sequence shown here is derived from an EMBL/GenBank/DDBJ whole genome shotgun (WGS) entry which is preliminary data.</text>
</comment>
<evidence type="ECO:0000256" key="1">
    <source>
        <dbReference type="ARBA" id="ARBA00004948"/>
    </source>
</evidence>
<dbReference type="InterPro" id="IPR016084">
    <property type="entry name" value="Haem_Oase-like_multi-hlx"/>
</dbReference>
<keyword evidence="4" id="KW-1185">Reference proteome</keyword>
<accession>A0ABW0YWP3</accession>
<dbReference type="Proteomes" id="UP001596083">
    <property type="component" value="Unassembled WGS sequence"/>
</dbReference>
<evidence type="ECO:0000259" key="2">
    <source>
        <dbReference type="Pfam" id="PF03070"/>
    </source>
</evidence>
<dbReference type="Gene3D" id="1.20.910.10">
    <property type="entry name" value="Heme oxygenase-like"/>
    <property type="match status" value="1"/>
</dbReference>
<proteinExistence type="predicted"/>
<name>A0ABW0YWP3_9ACTN</name>
<gene>
    <name evidence="3" type="ORF">ACFP1Z_03280</name>
</gene>
<sequence>MTGTAAEVLADAVRRLTPEASANPLLPRLVSGEAPRRVLAALALEQHHIVVADRRSFAHLALRCAGRPHLAAFFGFLARGEGVALERLDALVAACGLDAEAVRAYEPLAGCQAYPAYAAWLALGAEPVDVVVALNANFAAWGGYCASIARALRELYGLGDDACGFFDFFAEPAPELPELSLRAVQEGMDAGLFTERPALRYGRLLQEYEAMFWRTLATS</sequence>
<feature type="domain" description="Thiaminase-2/PQQC" evidence="2">
    <location>
        <begin position="24"/>
        <end position="149"/>
    </location>
</feature>
<dbReference type="SUPFAM" id="SSF48613">
    <property type="entry name" value="Heme oxygenase-like"/>
    <property type="match status" value="1"/>
</dbReference>
<reference evidence="4" key="1">
    <citation type="journal article" date="2019" name="Int. J. Syst. Evol. Microbiol.">
        <title>The Global Catalogue of Microorganisms (GCM) 10K type strain sequencing project: providing services to taxonomists for standard genome sequencing and annotation.</title>
        <authorList>
            <consortium name="The Broad Institute Genomics Platform"/>
            <consortium name="The Broad Institute Genome Sequencing Center for Infectious Disease"/>
            <person name="Wu L."/>
            <person name="Ma J."/>
        </authorList>
    </citation>
    <scope>NUCLEOTIDE SEQUENCE [LARGE SCALE GENOMIC DNA]</scope>
    <source>
        <strain evidence="4">CGMCC 4.7304</strain>
    </source>
</reference>
<dbReference type="Pfam" id="PF03070">
    <property type="entry name" value="TENA_THI-4"/>
    <property type="match status" value="1"/>
</dbReference>
<evidence type="ECO:0000313" key="3">
    <source>
        <dbReference type="EMBL" id="MFC5719208.1"/>
    </source>
</evidence>
<dbReference type="RefSeq" id="WP_390314222.1">
    <property type="nucleotide sequence ID" value="NZ_JBHSPB010000002.1"/>
</dbReference>
<comment type="pathway">
    <text evidence="1">Cofactor biosynthesis; thiamine diphosphate biosynthesis.</text>
</comment>
<evidence type="ECO:0000313" key="4">
    <source>
        <dbReference type="Proteomes" id="UP001596083"/>
    </source>
</evidence>
<protein>
    <submittedName>
        <fullName evidence="3">Transcriptional regulator</fullName>
    </submittedName>
</protein>
<organism evidence="3 4">
    <name type="scientific">Streptomyces gamaensis</name>
    <dbReference type="NCBI Taxonomy" id="1763542"/>
    <lineage>
        <taxon>Bacteria</taxon>
        <taxon>Bacillati</taxon>
        <taxon>Actinomycetota</taxon>
        <taxon>Actinomycetes</taxon>
        <taxon>Kitasatosporales</taxon>
        <taxon>Streptomycetaceae</taxon>
        <taxon>Streptomyces</taxon>
    </lineage>
</organism>
<dbReference type="EMBL" id="JBHSPB010000002">
    <property type="protein sequence ID" value="MFC5719208.1"/>
    <property type="molecule type" value="Genomic_DNA"/>
</dbReference>